<gene>
    <name evidence="1" type="ORF">Q9295_12320</name>
</gene>
<protein>
    <submittedName>
        <fullName evidence="1">OsmC family protein</fullName>
    </submittedName>
</protein>
<evidence type="ECO:0000313" key="1">
    <source>
        <dbReference type="EMBL" id="MDQ2067160.1"/>
    </source>
</evidence>
<dbReference type="SUPFAM" id="SSF82784">
    <property type="entry name" value="OsmC-like"/>
    <property type="match status" value="1"/>
</dbReference>
<evidence type="ECO:0000313" key="2">
    <source>
        <dbReference type="Proteomes" id="UP001239680"/>
    </source>
</evidence>
<dbReference type="InterPro" id="IPR036102">
    <property type="entry name" value="OsmC/Ohrsf"/>
</dbReference>
<dbReference type="Pfam" id="PF02566">
    <property type="entry name" value="OsmC"/>
    <property type="match status" value="1"/>
</dbReference>
<accession>A0ABU0VZH4</accession>
<sequence length="151" mass="16224">MTTAPQRNIVKARESGFGPFGQYINIGHHILGADEPGTFGGQDTGPDPFELVMAGLGACTTMTIRMVAGRRKIALDDVSVEVRHLRAPPMNMGTDSAPSDQKPHAFERVVTLLGDLSPEDRAFLIAMADKCPVHKLLEGEAEIVTREAEAA</sequence>
<dbReference type="PANTHER" id="PTHR39624">
    <property type="entry name" value="PROTEIN INVOLVED IN RIMO-MEDIATED BETA-METHYLTHIOLATION OF RIBOSOMAL PROTEIN S12 YCAO"/>
    <property type="match status" value="1"/>
</dbReference>
<dbReference type="PANTHER" id="PTHR39624:SF2">
    <property type="entry name" value="OSMC-LIKE PROTEIN"/>
    <property type="match status" value="1"/>
</dbReference>
<organism evidence="1 2">
    <name type="scientific">Pseudogemmobacter lacusdianii</name>
    <dbReference type="NCBI Taxonomy" id="3069608"/>
    <lineage>
        <taxon>Bacteria</taxon>
        <taxon>Pseudomonadati</taxon>
        <taxon>Pseudomonadota</taxon>
        <taxon>Alphaproteobacteria</taxon>
        <taxon>Rhodobacterales</taxon>
        <taxon>Paracoccaceae</taxon>
        <taxon>Pseudogemmobacter</taxon>
    </lineage>
</organism>
<proteinExistence type="predicted"/>
<comment type="caution">
    <text evidence="1">The sequence shown here is derived from an EMBL/GenBank/DDBJ whole genome shotgun (WGS) entry which is preliminary data.</text>
</comment>
<keyword evidence="2" id="KW-1185">Reference proteome</keyword>
<dbReference type="InterPro" id="IPR015946">
    <property type="entry name" value="KH_dom-like_a/b"/>
</dbReference>
<reference evidence="1 2" key="1">
    <citation type="submission" date="2023-08" db="EMBL/GenBank/DDBJ databases">
        <title>Characterization of two Paracoccaceae strains isolated from Phycosphere and proposal of Xinfangfangia lacusdiani sp. nov.</title>
        <authorList>
            <person name="Deng Y."/>
            <person name="Zhang Y.Q."/>
        </authorList>
    </citation>
    <scope>NUCLEOTIDE SEQUENCE [LARGE SCALE GENOMIC DNA]</scope>
    <source>
        <strain evidence="1 2">CPCC 101601</strain>
    </source>
</reference>
<dbReference type="InterPro" id="IPR003718">
    <property type="entry name" value="OsmC/Ohr_fam"/>
</dbReference>
<dbReference type="RefSeq" id="WP_306680865.1">
    <property type="nucleotide sequence ID" value="NZ_JAVDBT010000011.1"/>
</dbReference>
<dbReference type="EMBL" id="JAVDBT010000011">
    <property type="protein sequence ID" value="MDQ2067160.1"/>
    <property type="molecule type" value="Genomic_DNA"/>
</dbReference>
<name>A0ABU0VZH4_9RHOB</name>
<dbReference type="Gene3D" id="3.30.300.20">
    <property type="match status" value="1"/>
</dbReference>
<dbReference type="Proteomes" id="UP001239680">
    <property type="component" value="Unassembled WGS sequence"/>
</dbReference>